<dbReference type="WBParaSite" id="SMUV_0000195701-mRNA-1">
    <property type="protein sequence ID" value="SMUV_0000195701-mRNA-1"/>
    <property type="gene ID" value="SMUV_0000195701"/>
</dbReference>
<dbReference type="AlphaFoldDB" id="A0A0N5ACS7"/>
<evidence type="ECO:0000313" key="1">
    <source>
        <dbReference type="Proteomes" id="UP000046393"/>
    </source>
</evidence>
<reference evidence="2" key="1">
    <citation type="submission" date="2017-02" db="UniProtKB">
        <authorList>
            <consortium name="WormBaseParasite"/>
        </authorList>
    </citation>
    <scope>IDENTIFICATION</scope>
</reference>
<evidence type="ECO:0000313" key="2">
    <source>
        <dbReference type="WBParaSite" id="SMUV_0000195701-mRNA-1"/>
    </source>
</evidence>
<organism evidence="1 2">
    <name type="scientific">Syphacia muris</name>
    <dbReference type="NCBI Taxonomy" id="451379"/>
    <lineage>
        <taxon>Eukaryota</taxon>
        <taxon>Metazoa</taxon>
        <taxon>Ecdysozoa</taxon>
        <taxon>Nematoda</taxon>
        <taxon>Chromadorea</taxon>
        <taxon>Rhabditida</taxon>
        <taxon>Spirurina</taxon>
        <taxon>Oxyuridomorpha</taxon>
        <taxon>Oxyuroidea</taxon>
        <taxon>Oxyuridae</taxon>
        <taxon>Syphacia</taxon>
    </lineage>
</organism>
<sequence>MFYHREPDTEAVVLYTESGKTLGLTELHLLPASWKLCGIN</sequence>
<protein>
    <submittedName>
        <fullName evidence="2">DUF2283 domain-containing protein</fullName>
    </submittedName>
</protein>
<accession>A0A0N5ACS7</accession>
<proteinExistence type="predicted"/>
<dbReference type="Proteomes" id="UP000046393">
    <property type="component" value="Unplaced"/>
</dbReference>
<keyword evidence="1" id="KW-1185">Reference proteome</keyword>
<name>A0A0N5ACS7_9BILA</name>